<dbReference type="KEGG" id="npz:ACX27_29795"/>
<feature type="domain" description="SsuA/THI5-like" evidence="1">
    <location>
        <begin position="108"/>
        <end position="282"/>
    </location>
</feature>
<reference evidence="2 3" key="2">
    <citation type="journal article" date="2016" name="Genome Announc.">
        <title>Draft Genome Sequence of the N2-Fixing Cyanobacterium Nostoc piscinale CENA21, Isolated from the Brazilian Amazon Floodplain.</title>
        <authorList>
            <person name="Leao T."/>
            <person name="Guimaraes P.I."/>
            <person name="de Melo A.G."/>
            <person name="Ramos R.T."/>
            <person name="Leao P.N."/>
            <person name="Silva A."/>
            <person name="Fiore M.F."/>
            <person name="Schneider M.P."/>
        </authorList>
    </citation>
    <scope>NUCLEOTIDE SEQUENCE [LARGE SCALE GENOMIC DNA]</scope>
    <source>
        <strain evidence="2 3">CENA21</strain>
    </source>
</reference>
<evidence type="ECO:0000313" key="3">
    <source>
        <dbReference type="Proteomes" id="UP000062645"/>
    </source>
</evidence>
<dbReference type="Pfam" id="PF09084">
    <property type="entry name" value="NMT1"/>
    <property type="match status" value="1"/>
</dbReference>
<evidence type="ECO:0000259" key="1">
    <source>
        <dbReference type="Pfam" id="PF09084"/>
    </source>
</evidence>
<organism evidence="2 3">
    <name type="scientific">Nostoc piscinale CENA21</name>
    <dbReference type="NCBI Taxonomy" id="224013"/>
    <lineage>
        <taxon>Bacteria</taxon>
        <taxon>Bacillati</taxon>
        <taxon>Cyanobacteriota</taxon>
        <taxon>Cyanophyceae</taxon>
        <taxon>Nostocales</taxon>
        <taxon>Nostocaceae</taxon>
        <taxon>Nostoc</taxon>
    </lineage>
</organism>
<evidence type="ECO:0000313" key="2">
    <source>
        <dbReference type="EMBL" id="ALF56096.1"/>
    </source>
</evidence>
<keyword evidence="3" id="KW-1185">Reference proteome</keyword>
<gene>
    <name evidence="2" type="ORF">ACX27_29795</name>
</gene>
<dbReference type="Gene3D" id="3.40.190.10">
    <property type="entry name" value="Periplasmic binding protein-like II"/>
    <property type="match status" value="2"/>
</dbReference>
<accession>A0A0M4T1I0</accession>
<proteinExistence type="predicted"/>
<sequence length="348" mass="37224">MNSQVIECSFLHRLLVSVTTVALLFTLTGCTSQQGQSNNSAVASSNTGANSTTAKTQVLRVGFISSESKLPIGPEGWALQKGKLTPALKSLGVTEVKFIPFVGGPALNEALVSGQLDMGLYGDTPALVGRAAGLPTRLINQTRVGQNAWLITSKNGVGSVAQLKGTKIGVAKGTYPHRYLMGLLDKEGLAKDVKVVQIPAADAKAALERGHIAAYPFAMGAGPTLASQGFPVIDQAKDHQGLVGTGVSVVTENFLSRHPELPQKWNQMRLQALQEIKANPEEFYQFAAQASGNVPLAIAKESYPINLYPTEPFTPEGLKLLNSTKQFLAEQKLLKSDFDIKDWQFPNP</sequence>
<dbReference type="Proteomes" id="UP000062645">
    <property type="component" value="Chromosome"/>
</dbReference>
<reference evidence="3" key="1">
    <citation type="submission" date="2015-07" db="EMBL/GenBank/DDBJ databases">
        <title>Genome Of Nitrogen-Fixing Cyanobacterium Nostoc piscinale CENA21 From Solimoes/Amazon River Floodplain Sediments And Comparative Genomics To Uncover Biosynthetic Natural Products Potential.</title>
        <authorList>
            <person name="Leao T.F."/>
            <person name="Leao P.N."/>
            <person name="Guimaraes P.I."/>
            <person name="de Melo A.G.C."/>
            <person name="Ramos R.T.J."/>
            <person name="Silva A."/>
            <person name="Fiore M.F."/>
            <person name="Schneider M.P.C."/>
        </authorList>
    </citation>
    <scope>NUCLEOTIDE SEQUENCE [LARGE SCALE GENOMIC DNA]</scope>
    <source>
        <strain evidence="3">CENA21</strain>
    </source>
</reference>
<dbReference type="InterPro" id="IPR015168">
    <property type="entry name" value="SsuA/THI5"/>
</dbReference>
<dbReference type="PATRIC" id="fig|224013.5.peg.7115"/>
<dbReference type="AlphaFoldDB" id="A0A0M4T1I0"/>
<protein>
    <submittedName>
        <fullName evidence="2">Aliphatic sulfonate ABC transporter substrate-binding protein</fullName>
    </submittedName>
</protein>
<dbReference type="STRING" id="224013.ACX27_29795"/>
<dbReference type="SUPFAM" id="SSF53850">
    <property type="entry name" value="Periplasmic binding protein-like II"/>
    <property type="match status" value="1"/>
</dbReference>
<name>A0A0M4T1I0_9NOSO</name>
<dbReference type="OrthoDB" id="286202at2"/>
<dbReference type="EMBL" id="CP012036">
    <property type="protein sequence ID" value="ALF56096.1"/>
    <property type="molecule type" value="Genomic_DNA"/>
</dbReference>
<dbReference type="PANTHER" id="PTHR30024:SF42">
    <property type="entry name" value="ALIPHATIC SULFONATES-BINDING PROTEIN-RELATED"/>
    <property type="match status" value="1"/>
</dbReference>
<dbReference type="PANTHER" id="PTHR30024">
    <property type="entry name" value="ALIPHATIC SULFONATES-BINDING PROTEIN-RELATED"/>
    <property type="match status" value="1"/>
</dbReference>